<dbReference type="GeneID" id="81622568"/>
<dbReference type="AlphaFoldDB" id="A0A9W9XFB5"/>
<dbReference type="RefSeq" id="XP_056792278.1">
    <property type="nucleotide sequence ID" value="XM_056932319.1"/>
</dbReference>
<comment type="caution">
    <text evidence="1">The sequence shown here is derived from an EMBL/GenBank/DDBJ whole genome shotgun (WGS) entry which is preliminary data.</text>
</comment>
<evidence type="ECO:0000313" key="2">
    <source>
        <dbReference type="Proteomes" id="UP001148312"/>
    </source>
</evidence>
<accession>A0A9W9XFB5</accession>
<organism evidence="1 2">
    <name type="scientific">Penicillium diatomitis</name>
    <dbReference type="NCBI Taxonomy" id="2819901"/>
    <lineage>
        <taxon>Eukaryota</taxon>
        <taxon>Fungi</taxon>
        <taxon>Dikarya</taxon>
        <taxon>Ascomycota</taxon>
        <taxon>Pezizomycotina</taxon>
        <taxon>Eurotiomycetes</taxon>
        <taxon>Eurotiomycetidae</taxon>
        <taxon>Eurotiales</taxon>
        <taxon>Aspergillaceae</taxon>
        <taxon>Penicillium</taxon>
    </lineage>
</organism>
<dbReference type="EMBL" id="JAPWDQ010000003">
    <property type="protein sequence ID" value="KAJ5491149.1"/>
    <property type="molecule type" value="Genomic_DNA"/>
</dbReference>
<reference evidence="1" key="2">
    <citation type="journal article" date="2023" name="IMA Fungus">
        <title>Comparative genomic study of the Penicillium genus elucidates a diverse pangenome and 15 lateral gene transfer events.</title>
        <authorList>
            <person name="Petersen C."/>
            <person name="Sorensen T."/>
            <person name="Nielsen M.R."/>
            <person name="Sondergaard T.E."/>
            <person name="Sorensen J.L."/>
            <person name="Fitzpatrick D.A."/>
            <person name="Frisvad J.C."/>
            <person name="Nielsen K.L."/>
        </authorList>
    </citation>
    <scope>NUCLEOTIDE SEQUENCE</scope>
    <source>
        <strain evidence="1">IBT 30728</strain>
    </source>
</reference>
<dbReference type="Proteomes" id="UP001148312">
    <property type="component" value="Unassembled WGS sequence"/>
</dbReference>
<protein>
    <submittedName>
        <fullName evidence="1">Uncharacterized protein</fullName>
    </submittedName>
</protein>
<sequence length="128" mass="14321">MPVYHIDPVLFRLKEGVAPAQVDAFHEKAKGMVGKIPGIARERESEEVVGPHMQCNEMILTWYMTGRIDFSRMQQTPSNLSTACTRVRHGTRGGPGKGRHRCDLCCASSPLGLREELCDDTLAYDLEF</sequence>
<gene>
    <name evidence="1" type="ORF">N7539_002716</name>
</gene>
<name>A0A9W9XFB5_9EURO</name>
<proteinExistence type="predicted"/>
<keyword evidence="2" id="KW-1185">Reference proteome</keyword>
<evidence type="ECO:0000313" key="1">
    <source>
        <dbReference type="EMBL" id="KAJ5491149.1"/>
    </source>
</evidence>
<reference evidence="1" key="1">
    <citation type="submission" date="2022-12" db="EMBL/GenBank/DDBJ databases">
        <authorList>
            <person name="Petersen C."/>
        </authorList>
    </citation>
    <scope>NUCLEOTIDE SEQUENCE</scope>
    <source>
        <strain evidence="1">IBT 30728</strain>
    </source>
</reference>